<feature type="transmembrane region" description="Helical" evidence="2">
    <location>
        <begin position="381"/>
        <end position="403"/>
    </location>
</feature>
<feature type="compositionally biased region" description="Basic residues" evidence="1">
    <location>
        <begin position="216"/>
        <end position="228"/>
    </location>
</feature>
<keyword evidence="5" id="KW-1185">Reference proteome</keyword>
<organism evidence="4 5">
    <name type="scientific">Apatococcus lobatus</name>
    <dbReference type="NCBI Taxonomy" id="904363"/>
    <lineage>
        <taxon>Eukaryota</taxon>
        <taxon>Viridiplantae</taxon>
        <taxon>Chlorophyta</taxon>
        <taxon>core chlorophytes</taxon>
        <taxon>Trebouxiophyceae</taxon>
        <taxon>Chlorellales</taxon>
        <taxon>Chlorellaceae</taxon>
        <taxon>Apatococcus</taxon>
    </lineage>
</organism>
<gene>
    <name evidence="4" type="ORF">WJX74_010815</name>
</gene>
<keyword evidence="2" id="KW-1133">Transmembrane helix</keyword>
<name>A0AAW1Q9L3_9CHLO</name>
<evidence type="ECO:0000256" key="3">
    <source>
        <dbReference type="SAM" id="SignalP"/>
    </source>
</evidence>
<evidence type="ECO:0000313" key="5">
    <source>
        <dbReference type="Proteomes" id="UP001438707"/>
    </source>
</evidence>
<feature type="compositionally biased region" description="Polar residues" evidence="1">
    <location>
        <begin position="188"/>
        <end position="215"/>
    </location>
</feature>
<sequence>MGSLRILVAVLLLVLGFCSGRFTVTASWSRHSKPAMEAWLENTQTDHPNTKPGCLQCLSAAGSQQGRKSCILNLLHVLLGIDGSGSTSSNVAESGSSHDISSSGFSFASGSMSDSSSETMPYHSSSGYASDPLSEARYQASSPTNSSEATEAIRRLQLSLADNASRSSSSSSQLTGHTSFDGMPGTAFSPNDSSNAQFPSESKVSDTQASAASNPHHSKYKRIHEQRHRKLLQSGESVAASWLQSTGVQGSASISTSDNNGSSASDADAPDSSPSSSSSGSSSHESESGSENQLDQLGSISSSDQSSSNSEYEPQLKIGSWVPDTPDTIVSNAGFVFLDSHAPAIPPTHPNRANMTNKEVAEAIFGGDHEPRHEVIYTIPYTWILVAGLLGSLFIVIVLGDWCGWNS</sequence>
<evidence type="ECO:0000313" key="4">
    <source>
        <dbReference type="EMBL" id="KAK9818905.1"/>
    </source>
</evidence>
<accession>A0AAW1Q9L3</accession>
<keyword evidence="2" id="KW-0812">Transmembrane</keyword>
<feature type="region of interest" description="Disordered" evidence="1">
    <location>
        <begin position="250"/>
        <end position="319"/>
    </location>
</feature>
<feature type="region of interest" description="Disordered" evidence="1">
    <location>
        <begin position="163"/>
        <end position="228"/>
    </location>
</feature>
<feature type="compositionally biased region" description="Low complexity" evidence="1">
    <location>
        <begin position="251"/>
        <end position="283"/>
    </location>
</feature>
<keyword evidence="3" id="KW-0732">Signal</keyword>
<proteinExistence type="predicted"/>
<comment type="caution">
    <text evidence="4">The sequence shown here is derived from an EMBL/GenBank/DDBJ whole genome shotgun (WGS) entry which is preliminary data.</text>
</comment>
<feature type="chain" id="PRO_5043519870" evidence="3">
    <location>
        <begin position="21"/>
        <end position="407"/>
    </location>
</feature>
<dbReference type="EMBL" id="JALJOS010000053">
    <property type="protein sequence ID" value="KAK9818905.1"/>
    <property type="molecule type" value="Genomic_DNA"/>
</dbReference>
<reference evidence="4 5" key="1">
    <citation type="journal article" date="2024" name="Nat. Commun.">
        <title>Phylogenomics reveals the evolutionary origins of lichenization in chlorophyte algae.</title>
        <authorList>
            <person name="Puginier C."/>
            <person name="Libourel C."/>
            <person name="Otte J."/>
            <person name="Skaloud P."/>
            <person name="Haon M."/>
            <person name="Grisel S."/>
            <person name="Petersen M."/>
            <person name="Berrin J.G."/>
            <person name="Delaux P.M."/>
            <person name="Dal Grande F."/>
            <person name="Keller J."/>
        </authorList>
    </citation>
    <scope>NUCLEOTIDE SEQUENCE [LARGE SCALE GENOMIC DNA]</scope>
    <source>
        <strain evidence="4 5">SAG 2145</strain>
    </source>
</reference>
<dbReference type="Proteomes" id="UP001438707">
    <property type="component" value="Unassembled WGS sequence"/>
</dbReference>
<evidence type="ECO:0000256" key="1">
    <source>
        <dbReference type="SAM" id="MobiDB-lite"/>
    </source>
</evidence>
<dbReference type="AlphaFoldDB" id="A0AAW1Q9L3"/>
<keyword evidence="2" id="KW-0472">Membrane</keyword>
<protein>
    <submittedName>
        <fullName evidence="4">Uncharacterized protein</fullName>
    </submittedName>
</protein>
<feature type="signal peptide" evidence="3">
    <location>
        <begin position="1"/>
        <end position="20"/>
    </location>
</feature>
<evidence type="ECO:0000256" key="2">
    <source>
        <dbReference type="SAM" id="Phobius"/>
    </source>
</evidence>
<feature type="compositionally biased region" description="Low complexity" evidence="1">
    <location>
        <begin position="299"/>
        <end position="310"/>
    </location>
</feature>